<evidence type="ECO:0000256" key="7">
    <source>
        <dbReference type="ARBA" id="ARBA00022892"/>
    </source>
</evidence>
<keyword evidence="14" id="KW-0812">Transmembrane</keyword>
<evidence type="ECO:0000256" key="3">
    <source>
        <dbReference type="ARBA" id="ARBA00006972"/>
    </source>
</evidence>
<sequence>MDQLRTHLRAMISTTLRTYPALHYFQGLHDIVAILLLTLCPGSKEEPVSNDDLVKLQNVVNYVCLHFVRDSMTRDLMPAMSHLKVVRNILRAADAPYAYALERVFYPNHVVVVLSWMLTLFTHDMPTLSSAQRILDFVWTHGPASTAYVCAALLLSRKDQVAQKASEQHRSVDELELPVLHQILSGAPEALGRDEMLMERVLQHAGTLMDTYSLRCPAVRAHLIVGQDSVLFTWPHVSTTENAVRILSLPTPQLALDPMPTPREEKLAQMPNTLKKPRTAEILWQVIQRRRAPYLWLYPRILTMSAMSLLFSGGLATFLLAIFLADRPRMYKKRGRGTAEVLLLDSEGNRILAKYFQPPAALHEATVASGASLPSTLTPMAAKNPYQTMKQQRTLEQGVWDKARRASGDLFQFDNNLVLFKSSYDVYLFVIAPERENELMIHSFLQSLYDTLTVLLQSQIDKRTILDNLDLVTIAIDESVDDGIILETDSAAISNRVTRTRSDAIEVQLNEQTLLNAYANFREKFAQRLGGL</sequence>
<reference evidence="16 17" key="1">
    <citation type="submission" date="2015-07" db="EMBL/GenBank/DDBJ databases">
        <title>Draft Genome Sequence of Malassezia furfur CBS1878 and Malassezia pachydermatis CBS1879.</title>
        <authorList>
            <person name="Triana S."/>
            <person name="Ohm R."/>
            <person name="Gonzalez A."/>
            <person name="DeCock H."/>
            <person name="Restrepo S."/>
            <person name="Celis A."/>
        </authorList>
    </citation>
    <scope>NUCLEOTIDE SEQUENCE [LARGE SCALE GENOMIC DNA]</scope>
    <source>
        <strain evidence="16 17">CBS 1879</strain>
    </source>
</reference>
<dbReference type="GO" id="GO:0006890">
    <property type="term" value="P:retrograde vesicle-mediated transport, Golgi to endoplasmic reticulum"/>
    <property type="evidence" value="ECO:0007669"/>
    <property type="project" value="InterPro"/>
</dbReference>
<dbReference type="GO" id="GO:0006891">
    <property type="term" value="P:intra-Golgi vesicle-mediated transport"/>
    <property type="evidence" value="ECO:0007669"/>
    <property type="project" value="TreeGrafter"/>
</dbReference>
<name>A0A0M9VNI5_9BASI</name>
<feature type="transmembrane region" description="Helical" evidence="14">
    <location>
        <begin position="301"/>
        <end position="325"/>
    </location>
</feature>
<evidence type="ECO:0000313" key="17">
    <source>
        <dbReference type="Proteomes" id="UP000037751"/>
    </source>
</evidence>
<dbReference type="OrthoDB" id="10249988at2759"/>
<evidence type="ECO:0000256" key="6">
    <source>
        <dbReference type="ARBA" id="ARBA00022490"/>
    </source>
</evidence>
<dbReference type="FunFam" id="3.30.450.60:FF:000013">
    <property type="entry name" value="Coatomer subunit zeta"/>
    <property type="match status" value="1"/>
</dbReference>
<evidence type="ECO:0000256" key="14">
    <source>
        <dbReference type="SAM" id="Phobius"/>
    </source>
</evidence>
<keyword evidence="14" id="KW-1133">Transmembrane helix</keyword>
<comment type="caution">
    <text evidence="16">The sequence shown here is derived from an EMBL/GenBank/DDBJ whole genome shotgun (WGS) entry which is preliminary data.</text>
</comment>
<dbReference type="GO" id="GO:0006886">
    <property type="term" value="P:intracellular protein transport"/>
    <property type="evidence" value="ECO:0007669"/>
    <property type="project" value="TreeGrafter"/>
</dbReference>
<dbReference type="InterPro" id="IPR000195">
    <property type="entry name" value="Rab-GAP-TBC_dom"/>
</dbReference>
<dbReference type="Pfam" id="PF00566">
    <property type="entry name" value="RabGAP-TBC"/>
    <property type="match status" value="1"/>
</dbReference>
<dbReference type="VEuPathDB" id="FungiDB:Malapachy_0240"/>
<proteinExistence type="inferred from homology"/>
<keyword evidence="5" id="KW-0813">Transport</keyword>
<protein>
    <recommendedName>
        <fullName evidence="13">Zeta-coat protein</fullName>
    </recommendedName>
</protein>
<comment type="subcellular location">
    <subcellularLocation>
        <location evidence="2">Cytoplasmic vesicle</location>
        <location evidence="2">COPI-coated vesicle membrane</location>
        <topology evidence="2">Peripheral membrane protein</topology>
        <orientation evidence="2">Cytoplasmic side</orientation>
    </subcellularLocation>
    <subcellularLocation>
        <location evidence="1">Golgi apparatus membrane</location>
        <topology evidence="1">Peripheral membrane protein</topology>
        <orientation evidence="1">Cytoplasmic side</orientation>
    </subcellularLocation>
</comment>
<keyword evidence="11" id="KW-0968">Cytoplasmic vesicle</keyword>
<dbReference type="GO" id="GO:0000139">
    <property type="term" value="C:Golgi membrane"/>
    <property type="evidence" value="ECO:0007669"/>
    <property type="project" value="UniProtKB-SubCell"/>
</dbReference>
<evidence type="ECO:0000256" key="12">
    <source>
        <dbReference type="ARBA" id="ARBA00045555"/>
    </source>
</evidence>
<keyword evidence="6" id="KW-0963">Cytoplasm</keyword>
<dbReference type="SUPFAM" id="SSF47923">
    <property type="entry name" value="Ypt/Rab-GAP domain of gyp1p"/>
    <property type="match status" value="2"/>
</dbReference>
<keyword evidence="10 14" id="KW-0472">Membrane</keyword>
<dbReference type="Gene3D" id="1.10.472.80">
    <property type="entry name" value="Ypt/Rab-GAP domain of gyp1p, domain 3"/>
    <property type="match status" value="1"/>
</dbReference>
<dbReference type="RefSeq" id="XP_017990997.1">
    <property type="nucleotide sequence ID" value="XM_018134770.1"/>
</dbReference>
<feature type="domain" description="Rab-GAP TBC" evidence="15">
    <location>
        <begin position="1"/>
        <end position="142"/>
    </location>
</feature>
<dbReference type="PANTHER" id="PTHR11043">
    <property type="entry name" value="ZETA-COAT PROTEIN"/>
    <property type="match status" value="1"/>
</dbReference>
<dbReference type="InterPro" id="IPR011012">
    <property type="entry name" value="Longin-like_dom_sf"/>
</dbReference>
<evidence type="ECO:0000256" key="5">
    <source>
        <dbReference type="ARBA" id="ARBA00022448"/>
    </source>
</evidence>
<dbReference type="Gene3D" id="1.10.8.1310">
    <property type="match status" value="1"/>
</dbReference>
<evidence type="ECO:0000256" key="10">
    <source>
        <dbReference type="ARBA" id="ARBA00023136"/>
    </source>
</evidence>
<dbReference type="EMBL" id="LGAV01000006">
    <property type="protein sequence ID" value="KOS13365.1"/>
    <property type="molecule type" value="Genomic_DNA"/>
</dbReference>
<comment type="subunit">
    <text evidence="4">Oligomeric complex that consists of at least the alpha, beta, beta', gamma, delta, epsilon and zeta subunits.</text>
</comment>
<dbReference type="SUPFAM" id="SSF64356">
    <property type="entry name" value="SNARE-like"/>
    <property type="match status" value="1"/>
</dbReference>
<evidence type="ECO:0000256" key="11">
    <source>
        <dbReference type="ARBA" id="ARBA00023329"/>
    </source>
</evidence>
<keyword evidence="7" id="KW-0931">ER-Golgi transport</keyword>
<dbReference type="Gene3D" id="3.30.450.60">
    <property type="match status" value="1"/>
</dbReference>
<evidence type="ECO:0000256" key="2">
    <source>
        <dbReference type="ARBA" id="ARBA00004347"/>
    </source>
</evidence>
<keyword evidence="17" id="KW-1185">Reference proteome</keyword>
<dbReference type="GeneID" id="28726645"/>
<organism evidence="16 17">
    <name type="scientific">Malassezia pachydermatis</name>
    <dbReference type="NCBI Taxonomy" id="77020"/>
    <lineage>
        <taxon>Eukaryota</taxon>
        <taxon>Fungi</taxon>
        <taxon>Dikarya</taxon>
        <taxon>Basidiomycota</taxon>
        <taxon>Ustilaginomycotina</taxon>
        <taxon>Malasseziomycetes</taxon>
        <taxon>Malasseziales</taxon>
        <taxon>Malasseziaceae</taxon>
        <taxon>Malassezia</taxon>
    </lineage>
</organism>
<dbReference type="PROSITE" id="PS50086">
    <property type="entry name" value="TBC_RABGAP"/>
    <property type="match status" value="1"/>
</dbReference>
<evidence type="ECO:0000313" key="16">
    <source>
        <dbReference type="EMBL" id="KOS13365.1"/>
    </source>
</evidence>
<evidence type="ECO:0000259" key="15">
    <source>
        <dbReference type="PROSITE" id="PS50086"/>
    </source>
</evidence>
<comment type="similarity">
    <text evidence="3">Belongs to the adaptor complexes small subunit family.</text>
</comment>
<keyword evidence="9" id="KW-0333">Golgi apparatus</keyword>
<accession>A0A0M9VNI5</accession>
<dbReference type="PANTHER" id="PTHR11043:SF0">
    <property type="entry name" value="COATOMER SUBUNIT ZETA"/>
    <property type="match status" value="1"/>
</dbReference>
<evidence type="ECO:0000256" key="9">
    <source>
        <dbReference type="ARBA" id="ARBA00023034"/>
    </source>
</evidence>
<gene>
    <name evidence="16" type="ORF">Malapachy_0240</name>
</gene>
<comment type="function">
    <text evidence="12">The coatomer is a cytosolic protein complex that binds to dilysine motifs and reversibly associates with Golgi non-clathrin-coated vesicles, which further mediate biosynthetic protein transport from the ER, via the Golgi up to the trans Golgi network. Coatomer complex is required for budding from Golgi membranes, and is essential for the retrograde Golgi-to-ER transport of dilysine-tagged proteins. The zeta subunit may be involved in regulating the coat assembly and, hence, the rate of biosynthetic protein transport due to its association-dissociation properties with the coatomer complex.</text>
</comment>
<keyword evidence="8" id="KW-0653">Protein transport</keyword>
<dbReference type="InterPro" id="IPR022775">
    <property type="entry name" value="AP_mu_sigma_su"/>
</dbReference>
<evidence type="ECO:0000256" key="1">
    <source>
        <dbReference type="ARBA" id="ARBA00004255"/>
    </source>
</evidence>
<evidence type="ECO:0000256" key="13">
    <source>
        <dbReference type="ARBA" id="ARBA00075766"/>
    </source>
</evidence>
<evidence type="ECO:0000256" key="4">
    <source>
        <dbReference type="ARBA" id="ARBA00011775"/>
    </source>
</evidence>
<dbReference type="STRING" id="77020.A0A0M9VNI5"/>
<dbReference type="InterPro" id="IPR039652">
    <property type="entry name" value="Coatomer_zeta"/>
</dbReference>
<evidence type="ECO:0000256" key="8">
    <source>
        <dbReference type="ARBA" id="ARBA00022927"/>
    </source>
</evidence>
<dbReference type="Pfam" id="PF01217">
    <property type="entry name" value="Clat_adaptor_s"/>
    <property type="match status" value="1"/>
</dbReference>
<dbReference type="Proteomes" id="UP000037751">
    <property type="component" value="Unassembled WGS sequence"/>
</dbReference>
<dbReference type="InterPro" id="IPR035969">
    <property type="entry name" value="Rab-GAP_TBC_sf"/>
</dbReference>
<dbReference type="GO" id="GO:0030126">
    <property type="term" value="C:COPI vesicle coat"/>
    <property type="evidence" value="ECO:0007669"/>
    <property type="project" value="InterPro"/>
</dbReference>
<dbReference type="AlphaFoldDB" id="A0A0M9VNI5"/>